<organism evidence="2 3">
    <name type="scientific">Tulasnella calospora MUT 4182</name>
    <dbReference type="NCBI Taxonomy" id="1051891"/>
    <lineage>
        <taxon>Eukaryota</taxon>
        <taxon>Fungi</taxon>
        <taxon>Dikarya</taxon>
        <taxon>Basidiomycota</taxon>
        <taxon>Agaricomycotina</taxon>
        <taxon>Agaricomycetes</taxon>
        <taxon>Cantharellales</taxon>
        <taxon>Tulasnellaceae</taxon>
        <taxon>Tulasnella</taxon>
    </lineage>
</organism>
<evidence type="ECO:0000256" key="1">
    <source>
        <dbReference type="SAM" id="MobiDB-lite"/>
    </source>
</evidence>
<dbReference type="AlphaFoldDB" id="A0A0C3QRK0"/>
<evidence type="ECO:0000313" key="3">
    <source>
        <dbReference type="Proteomes" id="UP000054248"/>
    </source>
</evidence>
<proteinExistence type="predicted"/>
<dbReference type="OrthoDB" id="3226407at2759"/>
<dbReference type="Proteomes" id="UP000054248">
    <property type="component" value="Unassembled WGS sequence"/>
</dbReference>
<reference evidence="3" key="2">
    <citation type="submission" date="2015-01" db="EMBL/GenBank/DDBJ databases">
        <title>Evolutionary Origins and Diversification of the Mycorrhizal Mutualists.</title>
        <authorList>
            <consortium name="DOE Joint Genome Institute"/>
            <consortium name="Mycorrhizal Genomics Consortium"/>
            <person name="Kohler A."/>
            <person name="Kuo A."/>
            <person name="Nagy L.G."/>
            <person name="Floudas D."/>
            <person name="Copeland A."/>
            <person name="Barry K.W."/>
            <person name="Cichocki N."/>
            <person name="Veneault-Fourrey C."/>
            <person name="LaButti K."/>
            <person name="Lindquist E.A."/>
            <person name="Lipzen A."/>
            <person name="Lundell T."/>
            <person name="Morin E."/>
            <person name="Murat C."/>
            <person name="Riley R."/>
            <person name="Ohm R."/>
            <person name="Sun H."/>
            <person name="Tunlid A."/>
            <person name="Henrissat B."/>
            <person name="Grigoriev I.V."/>
            <person name="Hibbett D.S."/>
            <person name="Martin F."/>
        </authorList>
    </citation>
    <scope>NUCLEOTIDE SEQUENCE [LARGE SCALE GENOMIC DNA]</scope>
    <source>
        <strain evidence="3">MUT 4182</strain>
    </source>
</reference>
<evidence type="ECO:0000313" key="2">
    <source>
        <dbReference type="EMBL" id="KIO30424.1"/>
    </source>
</evidence>
<accession>A0A0C3QRK0</accession>
<sequence length="193" mass="20504">MAVMEVAGVGDSAGMRSSTRRIPGISPARTASTAKPSGLRPRADSDQLRASHLSRRPPPLETGHLYPTGMSMGRPQKDLNRRSATSEVSSLMPSIPNPRDMQMLFHEHPPSHYAASSIAESEDSRPPSPVLPAHLTLGKQSASPSAPSFSFYHADDATSSSGGSLKLCLEDELHLADLVSMGPASDDESESVF</sequence>
<protein>
    <submittedName>
        <fullName evidence="2">Uncharacterized protein</fullName>
    </submittedName>
</protein>
<dbReference type="HOGENOM" id="CLU_1409760_0_0_1"/>
<reference evidence="2 3" key="1">
    <citation type="submission" date="2014-04" db="EMBL/GenBank/DDBJ databases">
        <authorList>
            <consortium name="DOE Joint Genome Institute"/>
            <person name="Kuo A."/>
            <person name="Girlanda M."/>
            <person name="Perotto S."/>
            <person name="Kohler A."/>
            <person name="Nagy L.G."/>
            <person name="Floudas D."/>
            <person name="Copeland A."/>
            <person name="Barry K.W."/>
            <person name="Cichocki N."/>
            <person name="Veneault-Fourrey C."/>
            <person name="LaButti K."/>
            <person name="Lindquist E.A."/>
            <person name="Lipzen A."/>
            <person name="Lundell T."/>
            <person name="Morin E."/>
            <person name="Murat C."/>
            <person name="Sun H."/>
            <person name="Tunlid A."/>
            <person name="Henrissat B."/>
            <person name="Grigoriev I.V."/>
            <person name="Hibbett D.S."/>
            <person name="Martin F."/>
            <person name="Nordberg H.P."/>
            <person name="Cantor M.N."/>
            <person name="Hua S.X."/>
        </authorList>
    </citation>
    <scope>NUCLEOTIDE SEQUENCE [LARGE SCALE GENOMIC DNA]</scope>
    <source>
        <strain evidence="2 3">MUT 4182</strain>
    </source>
</reference>
<feature type="compositionally biased region" description="Polar residues" evidence="1">
    <location>
        <begin position="82"/>
        <end position="92"/>
    </location>
</feature>
<name>A0A0C3QRK0_9AGAM</name>
<feature type="compositionally biased region" description="Low complexity" evidence="1">
    <location>
        <begin position="141"/>
        <end position="151"/>
    </location>
</feature>
<gene>
    <name evidence="2" type="ORF">M407DRAFT_242197</name>
</gene>
<keyword evidence="3" id="KW-1185">Reference proteome</keyword>
<feature type="region of interest" description="Disordered" evidence="1">
    <location>
        <begin position="1"/>
        <end position="164"/>
    </location>
</feature>
<dbReference type="EMBL" id="KN822972">
    <property type="protein sequence ID" value="KIO30424.1"/>
    <property type="molecule type" value="Genomic_DNA"/>
</dbReference>